<dbReference type="Proteomes" id="UP000002706">
    <property type="component" value="Chromosome"/>
</dbReference>
<evidence type="ECO:0000313" key="2">
    <source>
        <dbReference type="EMBL" id="ABB15036.1"/>
    </source>
</evidence>
<dbReference type="KEGG" id="chy:CHY_1900"/>
<dbReference type="Pfam" id="PF01471">
    <property type="entry name" value="PG_binding_1"/>
    <property type="match status" value="1"/>
</dbReference>
<dbReference type="RefSeq" id="WP_011344793.1">
    <property type="nucleotide sequence ID" value="NC_007503.1"/>
</dbReference>
<dbReference type="EMBL" id="CP000141">
    <property type="protein sequence ID" value="ABB15036.1"/>
    <property type="molecule type" value="Genomic_DNA"/>
</dbReference>
<dbReference type="InterPro" id="IPR002477">
    <property type="entry name" value="Peptidoglycan-bd-like"/>
</dbReference>
<dbReference type="AlphaFoldDB" id="Q3AAW4"/>
<proteinExistence type="predicted"/>
<dbReference type="InterPro" id="IPR036366">
    <property type="entry name" value="PGBDSf"/>
</dbReference>
<dbReference type="InParanoid" id="Q3AAW4"/>
<gene>
    <name evidence="2" type="ordered locus">CHY_1900</name>
</gene>
<accession>Q3AAW4</accession>
<reference evidence="2 3" key="1">
    <citation type="journal article" date="2005" name="PLoS Genet.">
        <title>Life in hot carbon monoxide: the complete genome sequence of Carboxydothermus hydrogenoformans Z-2901.</title>
        <authorList>
            <person name="Wu M."/>
            <person name="Ren Q."/>
            <person name="Durkin A.S."/>
            <person name="Daugherty S.C."/>
            <person name="Brinkac L.M."/>
            <person name="Dodson R.J."/>
            <person name="Madupu R."/>
            <person name="Sullivan S.A."/>
            <person name="Kolonay J.F."/>
            <person name="Haft D.H."/>
            <person name="Nelson W.C."/>
            <person name="Tallon L.J."/>
            <person name="Jones K.M."/>
            <person name="Ulrich L.E."/>
            <person name="Gonzalez J.M."/>
            <person name="Zhulin I.B."/>
            <person name="Robb F.T."/>
            <person name="Eisen J.A."/>
        </authorList>
    </citation>
    <scope>NUCLEOTIDE SEQUENCE [LARGE SCALE GENOMIC DNA]</scope>
    <source>
        <strain evidence="3">ATCC BAA-161 / DSM 6008 / Z-2901</strain>
    </source>
</reference>
<name>Q3AAW4_CARHZ</name>
<feature type="domain" description="Peptidoglycan binding-like" evidence="1">
    <location>
        <begin position="47"/>
        <end position="99"/>
    </location>
</feature>
<organism evidence="2 3">
    <name type="scientific">Carboxydothermus hydrogenoformans (strain ATCC BAA-161 / DSM 6008 / Z-2901)</name>
    <dbReference type="NCBI Taxonomy" id="246194"/>
    <lineage>
        <taxon>Bacteria</taxon>
        <taxon>Bacillati</taxon>
        <taxon>Bacillota</taxon>
        <taxon>Clostridia</taxon>
        <taxon>Thermoanaerobacterales</taxon>
        <taxon>Thermoanaerobacteraceae</taxon>
        <taxon>Carboxydothermus</taxon>
    </lineage>
</organism>
<dbReference type="HOGENOM" id="CLU_1584127_0_0_9"/>
<dbReference type="SUPFAM" id="SSF47090">
    <property type="entry name" value="PGBD-like"/>
    <property type="match status" value="1"/>
</dbReference>
<protein>
    <submittedName>
        <fullName evidence="2">Putative peptidoglycan binding protein</fullName>
    </submittedName>
</protein>
<evidence type="ECO:0000313" key="3">
    <source>
        <dbReference type="Proteomes" id="UP000002706"/>
    </source>
</evidence>
<dbReference type="STRING" id="246194.CHY_1900"/>
<dbReference type="Gene3D" id="1.10.101.10">
    <property type="entry name" value="PGBD-like superfamily/PGBD"/>
    <property type="match status" value="1"/>
</dbReference>
<evidence type="ECO:0000259" key="1">
    <source>
        <dbReference type="Pfam" id="PF01471"/>
    </source>
</evidence>
<dbReference type="eggNOG" id="COG3409">
    <property type="taxonomic scope" value="Bacteria"/>
</dbReference>
<keyword evidence="3" id="KW-1185">Reference proteome</keyword>
<sequence>MKIGKKIMTAIIMTIFVISLPEIVLAHPMQDNWYNNDYVGYGYVTSGGYVLAIQRMLKDTPYGYSSVDGYYGSLTQKGIEDFQRSEKIQVDGIVGKVTWGEFQDYRFYLGTNGGSGQFYAFIYSFSDQYPAKYFRDACSGWYIDCSLTNQNDYWHVDHDFEKLTVICL</sequence>
<dbReference type="OrthoDB" id="9771173at2"/>
<dbReference type="InterPro" id="IPR036365">
    <property type="entry name" value="PGBD-like_sf"/>
</dbReference>